<dbReference type="Proteomes" id="UP000319576">
    <property type="component" value="Chromosome"/>
</dbReference>
<sequence length="370" mass="39670">MKITAVEAIVLRLPNVVAAADGTQDTCLVRVDTDAGISGWGEVDSSPEVVKAAIDAPMSHTQASGLGRVVVGLDPLAVEVCNERMRRAAVYFAGGGVAVHAMAGIDMALWDIAGKALGQPVYRLLGGPFQTRFRAYSSVLFGDTPAATYEAARRWADRGFTAVKFGWGPMGQSEAGDVALVREARRGLGDGIDLLVDAGECFDARTAIRRSHQFAEFRPYWLEEMLHPADLAGYRQLSAASPTPIAAGETECRLSEFVRMLDEGGLDWVQPDPGRCGISTMLAVGRAARERFKRVCNHSFKSGITIAASLHVMAALPGVDVFEFCMADSPLRHDLTREVFEAPGGWVTVSDAPGLGVTINEATVAKYRVK</sequence>
<dbReference type="InterPro" id="IPR029017">
    <property type="entry name" value="Enolase-like_N"/>
</dbReference>
<dbReference type="PROSITE" id="PS00908">
    <property type="entry name" value="MR_MLE_1"/>
    <property type="match status" value="1"/>
</dbReference>
<dbReference type="EMBL" id="CP036273">
    <property type="protein sequence ID" value="QDU22149.1"/>
    <property type="molecule type" value="Genomic_DNA"/>
</dbReference>
<protein>
    <submittedName>
        <fullName evidence="3">D-galactonate dehydratase</fullName>
        <ecNumber evidence="3">4.2.1.6</ecNumber>
    </submittedName>
</protein>
<dbReference type="RefSeq" id="WP_145241636.1">
    <property type="nucleotide sequence ID" value="NZ_CP036273.1"/>
</dbReference>
<dbReference type="InterPro" id="IPR013341">
    <property type="entry name" value="Mandelate_racemase_N_dom"/>
</dbReference>
<gene>
    <name evidence="3" type="primary">dgoD_2</name>
    <name evidence="3" type="ORF">ETAA1_41250</name>
</gene>
<feature type="domain" description="Mandelate racemase/muconate lactonizing enzyme C-terminal" evidence="2">
    <location>
        <begin position="145"/>
        <end position="244"/>
    </location>
</feature>
<dbReference type="SUPFAM" id="SSF51604">
    <property type="entry name" value="Enolase C-terminal domain-like"/>
    <property type="match status" value="1"/>
</dbReference>
<dbReference type="GO" id="GO:0009063">
    <property type="term" value="P:amino acid catabolic process"/>
    <property type="evidence" value="ECO:0007669"/>
    <property type="project" value="InterPro"/>
</dbReference>
<accession>A0A517XXA9</accession>
<reference evidence="3 4" key="1">
    <citation type="submission" date="2019-02" db="EMBL/GenBank/DDBJ databases">
        <title>Deep-cultivation of Planctomycetes and their phenomic and genomic characterization uncovers novel biology.</title>
        <authorList>
            <person name="Wiegand S."/>
            <person name="Jogler M."/>
            <person name="Boedeker C."/>
            <person name="Pinto D."/>
            <person name="Vollmers J."/>
            <person name="Rivas-Marin E."/>
            <person name="Kohn T."/>
            <person name="Peeters S.H."/>
            <person name="Heuer A."/>
            <person name="Rast P."/>
            <person name="Oberbeckmann S."/>
            <person name="Bunk B."/>
            <person name="Jeske O."/>
            <person name="Meyerdierks A."/>
            <person name="Storesund J.E."/>
            <person name="Kallscheuer N."/>
            <person name="Luecker S."/>
            <person name="Lage O.M."/>
            <person name="Pohl T."/>
            <person name="Merkel B.J."/>
            <person name="Hornburger P."/>
            <person name="Mueller R.-W."/>
            <person name="Bruemmer F."/>
            <person name="Labrenz M."/>
            <person name="Spormann A.M."/>
            <person name="Op den Camp H."/>
            <person name="Overmann J."/>
            <person name="Amann R."/>
            <person name="Jetten M.S.M."/>
            <person name="Mascher T."/>
            <person name="Medema M.H."/>
            <person name="Devos D.P."/>
            <person name="Kaster A.-K."/>
            <person name="Ovreas L."/>
            <person name="Rohde M."/>
            <person name="Galperin M.Y."/>
            <person name="Jogler C."/>
        </authorList>
    </citation>
    <scope>NUCLEOTIDE SEQUENCE [LARGE SCALE GENOMIC DNA]</scope>
    <source>
        <strain evidence="3 4">ETA_A1</strain>
    </source>
</reference>
<dbReference type="Pfam" id="PF02746">
    <property type="entry name" value="MR_MLE_N"/>
    <property type="match status" value="1"/>
</dbReference>
<dbReference type="InterPro" id="IPR034593">
    <property type="entry name" value="DgoD-like"/>
</dbReference>
<dbReference type="SFLD" id="SFLDS00001">
    <property type="entry name" value="Enolase"/>
    <property type="match status" value="1"/>
</dbReference>
<dbReference type="Gene3D" id="3.20.20.120">
    <property type="entry name" value="Enolase-like C-terminal domain"/>
    <property type="match status" value="1"/>
</dbReference>
<keyword evidence="1 3" id="KW-0456">Lyase</keyword>
<organism evidence="3 4">
    <name type="scientific">Urbifossiella limnaea</name>
    <dbReference type="NCBI Taxonomy" id="2528023"/>
    <lineage>
        <taxon>Bacteria</taxon>
        <taxon>Pseudomonadati</taxon>
        <taxon>Planctomycetota</taxon>
        <taxon>Planctomycetia</taxon>
        <taxon>Gemmatales</taxon>
        <taxon>Gemmataceae</taxon>
        <taxon>Urbifossiella</taxon>
    </lineage>
</organism>
<dbReference type="AlphaFoldDB" id="A0A517XXA9"/>
<proteinExistence type="predicted"/>
<dbReference type="PANTHER" id="PTHR48080">
    <property type="entry name" value="D-GALACTONATE DEHYDRATASE-RELATED"/>
    <property type="match status" value="1"/>
</dbReference>
<dbReference type="OrthoDB" id="9785902at2"/>
<dbReference type="SUPFAM" id="SSF54826">
    <property type="entry name" value="Enolase N-terminal domain-like"/>
    <property type="match status" value="1"/>
</dbReference>
<dbReference type="EC" id="4.2.1.6" evidence="3"/>
<evidence type="ECO:0000259" key="2">
    <source>
        <dbReference type="SMART" id="SM00922"/>
    </source>
</evidence>
<keyword evidence="4" id="KW-1185">Reference proteome</keyword>
<dbReference type="InterPro" id="IPR018110">
    <property type="entry name" value="Mandel_Rmase/mucon_lact_enz_CS"/>
</dbReference>
<evidence type="ECO:0000256" key="1">
    <source>
        <dbReference type="ARBA" id="ARBA00023239"/>
    </source>
</evidence>
<evidence type="ECO:0000313" key="3">
    <source>
        <dbReference type="EMBL" id="QDU22149.1"/>
    </source>
</evidence>
<dbReference type="GO" id="GO:0008869">
    <property type="term" value="F:galactonate dehydratase activity"/>
    <property type="evidence" value="ECO:0007669"/>
    <property type="project" value="UniProtKB-EC"/>
</dbReference>
<dbReference type="SFLD" id="SFLDG00179">
    <property type="entry name" value="mandelate_racemase"/>
    <property type="match status" value="1"/>
</dbReference>
<dbReference type="CDD" id="cd03316">
    <property type="entry name" value="MR_like"/>
    <property type="match status" value="1"/>
</dbReference>
<dbReference type="InterPro" id="IPR036849">
    <property type="entry name" value="Enolase-like_C_sf"/>
</dbReference>
<dbReference type="PANTHER" id="PTHR48080:SF2">
    <property type="entry name" value="D-GALACTONATE DEHYDRATASE"/>
    <property type="match status" value="1"/>
</dbReference>
<name>A0A517XXA9_9BACT</name>
<dbReference type="Pfam" id="PF13378">
    <property type="entry name" value="MR_MLE_C"/>
    <property type="match status" value="1"/>
</dbReference>
<dbReference type="InterPro" id="IPR013342">
    <property type="entry name" value="Mandelate_racemase_C"/>
</dbReference>
<evidence type="ECO:0000313" key="4">
    <source>
        <dbReference type="Proteomes" id="UP000319576"/>
    </source>
</evidence>
<dbReference type="Gene3D" id="3.30.390.10">
    <property type="entry name" value="Enolase-like, N-terminal domain"/>
    <property type="match status" value="1"/>
</dbReference>
<dbReference type="InterPro" id="IPR029065">
    <property type="entry name" value="Enolase_C-like"/>
</dbReference>
<dbReference type="SMART" id="SM00922">
    <property type="entry name" value="MR_MLE"/>
    <property type="match status" value="1"/>
</dbReference>
<dbReference type="KEGG" id="uli:ETAA1_41250"/>